<evidence type="ECO:0000256" key="3">
    <source>
        <dbReference type="ARBA" id="ARBA00022840"/>
    </source>
</evidence>
<dbReference type="FunFam" id="3.30.30.30:FF:000005">
    <property type="entry name" value="Heat shock protein ssb1"/>
    <property type="match status" value="1"/>
</dbReference>
<dbReference type="SUPFAM" id="SSF100920">
    <property type="entry name" value="Heat shock protein 70kD (HSP70), peptide-binding domain"/>
    <property type="match status" value="1"/>
</dbReference>
<dbReference type="InterPro" id="IPR013126">
    <property type="entry name" value="Hsp_70_fam"/>
</dbReference>
<keyword evidence="6" id="KW-1185">Reference proteome</keyword>
<dbReference type="InterPro" id="IPR018181">
    <property type="entry name" value="Heat_shock_70_CS"/>
</dbReference>
<comment type="caution">
    <text evidence="5">The sequence shown here is derived from an EMBL/GenBank/DDBJ whole genome shotgun (WGS) entry which is preliminary data.</text>
</comment>
<dbReference type="CDD" id="cd24028">
    <property type="entry name" value="ASKHA_NBD_HSP70_HSPA1-like"/>
    <property type="match status" value="1"/>
</dbReference>
<dbReference type="InterPro" id="IPR043129">
    <property type="entry name" value="ATPase_NBD"/>
</dbReference>
<gene>
    <name evidence="5" type="ORF">CBR_g31646</name>
</gene>
<name>A0A388LFK4_CHABU</name>
<dbReference type="Gene3D" id="2.60.34.10">
    <property type="entry name" value="Substrate Binding Domain Of DNAk, Chain A, domain 1"/>
    <property type="match status" value="1"/>
</dbReference>
<dbReference type="Proteomes" id="UP000265515">
    <property type="component" value="Unassembled WGS sequence"/>
</dbReference>
<proteinExistence type="inferred from homology"/>
<organism evidence="5 6">
    <name type="scientific">Chara braunii</name>
    <name type="common">Braun's stonewort</name>
    <dbReference type="NCBI Taxonomy" id="69332"/>
    <lineage>
        <taxon>Eukaryota</taxon>
        <taxon>Viridiplantae</taxon>
        <taxon>Streptophyta</taxon>
        <taxon>Charophyceae</taxon>
        <taxon>Charales</taxon>
        <taxon>Characeae</taxon>
        <taxon>Chara</taxon>
    </lineage>
</organism>
<dbReference type="Gene3D" id="3.90.640.10">
    <property type="entry name" value="Actin, Chain A, domain 4"/>
    <property type="match status" value="1"/>
</dbReference>
<dbReference type="InterPro" id="IPR029047">
    <property type="entry name" value="HSP70_peptide-bd_sf"/>
</dbReference>
<dbReference type="EMBL" id="BFEA01000364">
    <property type="protein sequence ID" value="GBG81089.1"/>
    <property type="molecule type" value="Genomic_DNA"/>
</dbReference>
<dbReference type="SUPFAM" id="SSF53067">
    <property type="entry name" value="Actin-like ATPase domain"/>
    <property type="match status" value="2"/>
</dbReference>
<evidence type="ECO:0000256" key="1">
    <source>
        <dbReference type="ARBA" id="ARBA00004319"/>
    </source>
</evidence>
<dbReference type="PROSITE" id="PS00297">
    <property type="entry name" value="HSP70_1"/>
    <property type="match status" value="1"/>
</dbReference>
<keyword evidence="2 4" id="KW-0547">Nucleotide-binding</keyword>
<comment type="subcellular location">
    <subcellularLocation>
        <location evidence="1">Endoplasmic reticulum lumen</location>
    </subcellularLocation>
</comment>
<reference evidence="5 6" key="1">
    <citation type="journal article" date="2018" name="Cell">
        <title>The Chara Genome: Secondary Complexity and Implications for Plant Terrestrialization.</title>
        <authorList>
            <person name="Nishiyama T."/>
            <person name="Sakayama H."/>
            <person name="Vries J.D."/>
            <person name="Buschmann H."/>
            <person name="Saint-Marcoux D."/>
            <person name="Ullrich K.K."/>
            <person name="Haas F.B."/>
            <person name="Vanderstraeten L."/>
            <person name="Becker D."/>
            <person name="Lang D."/>
            <person name="Vosolsobe S."/>
            <person name="Rombauts S."/>
            <person name="Wilhelmsson P.K.I."/>
            <person name="Janitza P."/>
            <person name="Kern R."/>
            <person name="Heyl A."/>
            <person name="Rumpler F."/>
            <person name="Villalobos L.I.A.C."/>
            <person name="Clay J.M."/>
            <person name="Skokan R."/>
            <person name="Toyoda A."/>
            <person name="Suzuki Y."/>
            <person name="Kagoshima H."/>
            <person name="Schijlen E."/>
            <person name="Tajeshwar N."/>
            <person name="Catarino B."/>
            <person name="Hetherington A.J."/>
            <person name="Saltykova A."/>
            <person name="Bonnot C."/>
            <person name="Breuninger H."/>
            <person name="Symeonidi A."/>
            <person name="Radhakrishnan G.V."/>
            <person name="Van Nieuwerburgh F."/>
            <person name="Deforce D."/>
            <person name="Chang C."/>
            <person name="Karol K.G."/>
            <person name="Hedrich R."/>
            <person name="Ulvskov P."/>
            <person name="Glockner G."/>
            <person name="Delwiche C.F."/>
            <person name="Petrasek J."/>
            <person name="Van de Peer Y."/>
            <person name="Friml J."/>
            <person name="Beilby M."/>
            <person name="Dolan L."/>
            <person name="Kohara Y."/>
            <person name="Sugano S."/>
            <person name="Fujiyama A."/>
            <person name="Delaux P.-M."/>
            <person name="Quint M."/>
            <person name="TheiBen G."/>
            <person name="Hagemann M."/>
            <person name="Harholt J."/>
            <person name="Dunand C."/>
            <person name="Zachgo S."/>
            <person name="Langdale J."/>
            <person name="Maumus F."/>
            <person name="Straeten D.V.D."/>
            <person name="Gould S.B."/>
            <person name="Rensing S.A."/>
        </authorList>
    </citation>
    <scope>NUCLEOTIDE SEQUENCE [LARGE SCALE GENOMIC DNA]</scope>
    <source>
        <strain evidence="5 6">S276</strain>
    </source>
</reference>
<dbReference type="FunFam" id="3.30.420.40:FF:000026">
    <property type="entry name" value="Heat shock protein 70"/>
    <property type="match status" value="1"/>
</dbReference>
<keyword evidence="3 4" id="KW-0067">ATP-binding</keyword>
<dbReference type="PROSITE" id="PS00329">
    <property type="entry name" value="HSP70_2"/>
    <property type="match status" value="1"/>
</dbReference>
<dbReference type="Gene3D" id="3.30.30.30">
    <property type="match status" value="1"/>
</dbReference>
<comment type="similarity">
    <text evidence="4">Belongs to the heat shock protein 70 family.</text>
</comment>
<protein>
    <submittedName>
        <fullName evidence="5">Uncharacterized protein</fullName>
    </submittedName>
</protein>
<evidence type="ECO:0000256" key="2">
    <source>
        <dbReference type="ARBA" id="ARBA00022741"/>
    </source>
</evidence>
<accession>A0A388LFK4</accession>
<evidence type="ECO:0000256" key="4">
    <source>
        <dbReference type="RuleBase" id="RU003322"/>
    </source>
</evidence>
<dbReference type="AlphaFoldDB" id="A0A388LFK4"/>
<dbReference type="Gramene" id="GBG81089">
    <property type="protein sequence ID" value="GBG81089"/>
    <property type="gene ID" value="CBR_g31646"/>
</dbReference>
<dbReference type="Pfam" id="PF00012">
    <property type="entry name" value="HSP70"/>
    <property type="match status" value="1"/>
</dbReference>
<dbReference type="STRING" id="69332.A0A388LFK4"/>
<evidence type="ECO:0000313" key="5">
    <source>
        <dbReference type="EMBL" id="GBG81089.1"/>
    </source>
</evidence>
<sequence length="636" mass="70342">MATGVTNPAAKVRPTGGPVIGIDLGTSYCCVAVWQRHGVEVIANENGNRITPSYVAFTDSERLIGDAAKNQAAMNAEDTVYEVKRLIGRKFSDPMVQKDIRVWPFKVVAGRAGEPLIRIKTKEAGEKLYTPEEISAMLLGRMKEIAEGYLDCEVKDAVITVPAYFNHAQRRATKDAGAIAGLNVLRIANEPTAAALAYGLHRDLLYHEEEMKTVMVFDLGGGTCDVSVMEVGRRKSTVIALSGDTHLGGVDFDERLLNYVLELSKGPEDESILRTPGRLMYLRRVCVQAKHELSARFHTSIEVDPNASICVPVSRAAFEEINRDLFDKCIELGKQALEGAKIPASKVADVILVGGSTRIPRIQFMLKELFGGRNPKKSINPDEAVAYGAAVLGAILTADENCRLKDLTMVEVTALSFGVNRVACSTDTRNMWLMDKVIPRNTPIPATGESVRCTLLDFQTRMSFFVYEGERALCKDNHYVGKLTLSGLQQLLRGQSKAVLTLCVDEDGILHAEAREMATGKTCCATITMDKGRLSNEQVSKMIREAKTCHEDDEVTRKRWFVRNDLEEKARSVRARVKERVSSSPADAALEAHVEELLKWFQSQTALPTEEECEAKRKELEKKELEAMISRARSKS</sequence>
<dbReference type="GO" id="GO:0005788">
    <property type="term" value="C:endoplasmic reticulum lumen"/>
    <property type="evidence" value="ECO:0007669"/>
    <property type="project" value="UniProtKB-SubCell"/>
</dbReference>
<dbReference type="GO" id="GO:0140662">
    <property type="term" value="F:ATP-dependent protein folding chaperone"/>
    <property type="evidence" value="ECO:0007669"/>
    <property type="project" value="InterPro"/>
</dbReference>
<evidence type="ECO:0000313" key="6">
    <source>
        <dbReference type="Proteomes" id="UP000265515"/>
    </source>
</evidence>
<dbReference type="PANTHER" id="PTHR19375">
    <property type="entry name" value="HEAT SHOCK PROTEIN 70KDA"/>
    <property type="match status" value="1"/>
</dbReference>
<dbReference type="PRINTS" id="PR00301">
    <property type="entry name" value="HEATSHOCK70"/>
</dbReference>
<dbReference type="Gene3D" id="3.30.420.40">
    <property type="match status" value="2"/>
</dbReference>
<dbReference type="GO" id="GO:0005524">
    <property type="term" value="F:ATP binding"/>
    <property type="evidence" value="ECO:0007669"/>
    <property type="project" value="UniProtKB-KW"/>
</dbReference>